<reference evidence="2" key="1">
    <citation type="submission" date="2015-12" db="EMBL/GenBank/DDBJ databases">
        <title>Update maize B73 reference genome by single molecule sequencing technologies.</title>
        <authorList>
            <consortium name="Maize Genome Sequencing Project"/>
            <person name="Ware D."/>
        </authorList>
    </citation>
    <scope>NUCLEOTIDE SEQUENCE [LARGE SCALE GENOMIC DNA]</scope>
    <source>
        <tissue evidence="2">Seedling</tissue>
    </source>
</reference>
<organism evidence="2">
    <name type="scientific">Zea mays</name>
    <name type="common">Maize</name>
    <dbReference type="NCBI Taxonomy" id="4577"/>
    <lineage>
        <taxon>Eukaryota</taxon>
        <taxon>Viridiplantae</taxon>
        <taxon>Streptophyta</taxon>
        <taxon>Embryophyta</taxon>
        <taxon>Tracheophyta</taxon>
        <taxon>Spermatophyta</taxon>
        <taxon>Magnoliopsida</taxon>
        <taxon>Liliopsida</taxon>
        <taxon>Poales</taxon>
        <taxon>Poaceae</taxon>
        <taxon>PACMAD clade</taxon>
        <taxon>Panicoideae</taxon>
        <taxon>Andropogonodae</taxon>
        <taxon>Andropogoneae</taxon>
        <taxon>Tripsacinae</taxon>
        <taxon>Zea</taxon>
    </lineage>
</organism>
<dbReference type="AlphaFoldDB" id="A0A1D6E8B2"/>
<dbReference type="EMBL" id="CM007648">
    <property type="protein sequence ID" value="ONM16659.1"/>
    <property type="molecule type" value="Genomic_DNA"/>
</dbReference>
<evidence type="ECO:0000256" key="1">
    <source>
        <dbReference type="SAM" id="MobiDB-lite"/>
    </source>
</evidence>
<feature type="compositionally biased region" description="Polar residues" evidence="1">
    <location>
        <begin position="1"/>
        <end position="13"/>
    </location>
</feature>
<gene>
    <name evidence="2" type="ORF">ZEAMMB73_Zm00001d003274</name>
</gene>
<feature type="compositionally biased region" description="Pro residues" evidence="1">
    <location>
        <begin position="20"/>
        <end position="30"/>
    </location>
</feature>
<accession>A0A1D6E8B2</accession>
<protein>
    <submittedName>
        <fullName evidence="2">OSJNBb0011N17.11-like protein</fullName>
    </submittedName>
</protein>
<name>A0A1D6E8B2_MAIZE</name>
<feature type="region of interest" description="Disordered" evidence="1">
    <location>
        <begin position="1"/>
        <end position="45"/>
    </location>
</feature>
<evidence type="ECO:0000313" key="2">
    <source>
        <dbReference type="EMBL" id="ONM16659.1"/>
    </source>
</evidence>
<proteinExistence type="predicted"/>
<sequence>MDEGATTSDSSAAETFDPVPFTPEPQPTLPPSDFFFLSDETPVMR</sequence>